<proteinExistence type="predicted"/>
<dbReference type="EMBL" id="LR862145">
    <property type="protein sequence ID" value="CAD1826038.1"/>
    <property type="molecule type" value="Genomic_DNA"/>
</dbReference>
<gene>
    <name evidence="1" type="ORF">CB5_LOCUS9249</name>
</gene>
<organism evidence="1">
    <name type="scientific">Ananas comosus var. bracteatus</name>
    <name type="common">red pineapple</name>
    <dbReference type="NCBI Taxonomy" id="296719"/>
    <lineage>
        <taxon>Eukaryota</taxon>
        <taxon>Viridiplantae</taxon>
        <taxon>Streptophyta</taxon>
        <taxon>Embryophyta</taxon>
        <taxon>Tracheophyta</taxon>
        <taxon>Spermatophyta</taxon>
        <taxon>Magnoliopsida</taxon>
        <taxon>Liliopsida</taxon>
        <taxon>Poales</taxon>
        <taxon>Bromeliaceae</taxon>
        <taxon>Bromelioideae</taxon>
        <taxon>Ananas</taxon>
    </lineage>
</organism>
<name>A0A6V7P5W3_ANACO</name>
<protein>
    <recommendedName>
        <fullName evidence="2">Aminotransferase-like plant mobile domain-containing protein</fullName>
    </recommendedName>
</protein>
<dbReference type="AlphaFoldDB" id="A0A6V7P5W3"/>
<evidence type="ECO:0008006" key="2">
    <source>
        <dbReference type="Google" id="ProtNLM"/>
    </source>
</evidence>
<evidence type="ECO:0000313" key="1">
    <source>
        <dbReference type="EMBL" id="CAD1826038.1"/>
    </source>
</evidence>
<sequence>MVPLLPIPSSPFIDYTLLRQFIFFSTDGLPLMADAIHLGGSFTPTLLDVAAIVGLRPHGITLSIVYNLDGVNDFEAHLDLKADLAYAKFIRRFAGQSTTPVTMKEHTTFHLYWLCHNLLCTHS</sequence>
<reference evidence="1" key="1">
    <citation type="submission" date="2020-07" db="EMBL/GenBank/DDBJ databases">
        <authorList>
            <person name="Lin J."/>
        </authorList>
    </citation>
    <scope>NUCLEOTIDE SEQUENCE</scope>
</reference>
<accession>A0A6V7P5W3</accession>